<sequence>LSINDHFRKIVIVGDEIHRKEDELGVLTVGLLDFLTDKNLLEQG</sequence>
<dbReference type="Proteomes" id="UP000284434">
    <property type="component" value="Unassembled WGS sequence"/>
</dbReference>
<dbReference type="GO" id="GO:0005524">
    <property type="term" value="F:ATP binding"/>
    <property type="evidence" value="ECO:0007669"/>
    <property type="project" value="UniProtKB-KW"/>
</dbReference>
<keyword evidence="1" id="KW-0067">ATP-binding</keyword>
<name>A0A413I544_9BACT</name>
<evidence type="ECO:0000313" key="1">
    <source>
        <dbReference type="EMBL" id="RGY02577.1"/>
    </source>
</evidence>
<organism evidence="1 2">
    <name type="scientific">Odoribacter splanchnicus</name>
    <dbReference type="NCBI Taxonomy" id="28118"/>
    <lineage>
        <taxon>Bacteria</taxon>
        <taxon>Pseudomonadati</taxon>
        <taxon>Bacteroidota</taxon>
        <taxon>Bacteroidia</taxon>
        <taxon>Bacteroidales</taxon>
        <taxon>Odoribacteraceae</taxon>
        <taxon>Odoribacter</taxon>
    </lineage>
</organism>
<reference evidence="1 2" key="1">
    <citation type="submission" date="2018-08" db="EMBL/GenBank/DDBJ databases">
        <title>A genome reference for cultivated species of the human gut microbiota.</title>
        <authorList>
            <person name="Zou Y."/>
            <person name="Xue W."/>
            <person name="Luo G."/>
        </authorList>
    </citation>
    <scope>NUCLEOTIDE SEQUENCE [LARGE SCALE GENOMIC DNA]</scope>
    <source>
        <strain evidence="1 2">OF03-11</strain>
    </source>
</reference>
<evidence type="ECO:0000313" key="2">
    <source>
        <dbReference type="Proteomes" id="UP000284434"/>
    </source>
</evidence>
<keyword evidence="1" id="KW-0547">Nucleotide-binding</keyword>
<comment type="caution">
    <text evidence="1">The sequence shown here is derived from an EMBL/GenBank/DDBJ whole genome shotgun (WGS) entry which is preliminary data.</text>
</comment>
<dbReference type="EMBL" id="QSCO01000046">
    <property type="protein sequence ID" value="RGY02577.1"/>
    <property type="molecule type" value="Genomic_DNA"/>
</dbReference>
<feature type="non-terminal residue" evidence="1">
    <location>
        <position position="1"/>
    </location>
</feature>
<gene>
    <name evidence="1" type="ORF">DXA53_19550</name>
</gene>
<accession>A0A413I544</accession>
<protein>
    <submittedName>
        <fullName evidence="1">ATP-binding protein</fullName>
    </submittedName>
</protein>
<proteinExistence type="predicted"/>
<dbReference type="AlphaFoldDB" id="A0A413I544"/>